<dbReference type="InterPro" id="IPR011250">
    <property type="entry name" value="OMP/PagP_B-barrel"/>
</dbReference>
<dbReference type="STRING" id="1774968.AUC68_01495"/>
<dbReference type="InterPro" id="IPR051692">
    <property type="entry name" value="OMP-like"/>
</dbReference>
<dbReference type="AlphaFoldDB" id="A0A1E3W238"/>
<comment type="subcellular location">
    <subcellularLocation>
        <location evidence="1">Cell outer membrane</location>
    </subcellularLocation>
</comment>
<dbReference type="InterPro" id="IPR027385">
    <property type="entry name" value="Beta-barrel_OMP"/>
</dbReference>
<reference evidence="8 9" key="1">
    <citation type="journal article" date="2016" name="Environ. Microbiol.">
        <title>New Methyloceanibacter diversity from North Sea sediments includes methanotroph containing solely the soluble methane monooxygenase.</title>
        <authorList>
            <person name="Vekeman B."/>
            <person name="Kerckhof F.M."/>
            <person name="Cremers G."/>
            <person name="de Vos P."/>
            <person name="Vandamme P."/>
            <person name="Boon N."/>
            <person name="Op den Camp H.J."/>
            <person name="Heylen K."/>
        </authorList>
    </citation>
    <scope>NUCLEOTIDE SEQUENCE [LARGE SCALE GENOMIC DNA]</scope>
    <source>
        <strain evidence="8 9">R-67174</strain>
    </source>
</reference>
<name>A0A1E3W238_9HYPH</name>
<gene>
    <name evidence="8" type="ORF">AUC68_01495</name>
</gene>
<dbReference type="Proteomes" id="UP000094501">
    <property type="component" value="Unassembled WGS sequence"/>
</dbReference>
<evidence type="ECO:0000256" key="3">
    <source>
        <dbReference type="ARBA" id="ARBA00023136"/>
    </source>
</evidence>
<feature type="chain" id="PRO_5009138890" description="Outer membrane protein beta-barrel domain-containing protein" evidence="6">
    <location>
        <begin position="21"/>
        <end position="246"/>
    </location>
</feature>
<sequence>MRTVLTAVAILTALAGHARAGGMLVEHAAAPETATRETANWTGCYAGGHLGGAWGTSSKWIPRTPGGAFQGVSLGGHDVDGVIGGVQAGCDVQLANRVVLGIGGDYGWTDANGSHPSARETGVTYRSEMDGLGTLTGRIGYAFDTLLVYVEGGAAWERVSYAAATTQIGTAYRASDTREGWTIGGGGEYALTQHLSAFVEYAHYDFGTDRITLDPQYNFLPTAYVDIEDTANVVRAGINLRFGGGW</sequence>
<evidence type="ECO:0000256" key="4">
    <source>
        <dbReference type="ARBA" id="ARBA00023237"/>
    </source>
</evidence>
<comment type="caution">
    <text evidence="8">The sequence shown here is derived from an EMBL/GenBank/DDBJ whole genome shotgun (WGS) entry which is preliminary data.</text>
</comment>
<dbReference type="EMBL" id="LPWG01000010">
    <property type="protein sequence ID" value="ODR99840.1"/>
    <property type="molecule type" value="Genomic_DNA"/>
</dbReference>
<protein>
    <recommendedName>
        <fullName evidence="7">Outer membrane protein beta-barrel domain-containing protein</fullName>
    </recommendedName>
</protein>
<evidence type="ECO:0000313" key="9">
    <source>
        <dbReference type="Proteomes" id="UP000094501"/>
    </source>
</evidence>
<comment type="similarity">
    <text evidence="5">Belongs to the Omp25/RopB family.</text>
</comment>
<keyword evidence="2 6" id="KW-0732">Signal</keyword>
<evidence type="ECO:0000256" key="5">
    <source>
        <dbReference type="ARBA" id="ARBA00038306"/>
    </source>
</evidence>
<evidence type="ECO:0000256" key="6">
    <source>
        <dbReference type="SAM" id="SignalP"/>
    </source>
</evidence>
<feature type="signal peptide" evidence="6">
    <location>
        <begin position="1"/>
        <end position="20"/>
    </location>
</feature>
<feature type="domain" description="Outer membrane protein beta-barrel" evidence="7">
    <location>
        <begin position="30"/>
        <end position="218"/>
    </location>
</feature>
<proteinExistence type="inferred from homology"/>
<dbReference type="PANTHER" id="PTHR34001:SF3">
    <property type="entry name" value="BLL7405 PROTEIN"/>
    <property type="match status" value="1"/>
</dbReference>
<dbReference type="PANTHER" id="PTHR34001">
    <property type="entry name" value="BLL7405 PROTEIN"/>
    <property type="match status" value="1"/>
</dbReference>
<dbReference type="Gene3D" id="2.40.160.20">
    <property type="match status" value="1"/>
</dbReference>
<accession>A0A1E3W238</accession>
<keyword evidence="9" id="KW-1185">Reference proteome</keyword>
<evidence type="ECO:0000256" key="2">
    <source>
        <dbReference type="ARBA" id="ARBA00022729"/>
    </source>
</evidence>
<dbReference type="Pfam" id="PF13505">
    <property type="entry name" value="OMP_b-brl"/>
    <property type="match status" value="1"/>
</dbReference>
<keyword evidence="4" id="KW-0998">Cell outer membrane</keyword>
<dbReference type="SUPFAM" id="SSF56925">
    <property type="entry name" value="OMPA-like"/>
    <property type="match status" value="1"/>
</dbReference>
<dbReference type="GO" id="GO:0009279">
    <property type="term" value="C:cell outer membrane"/>
    <property type="evidence" value="ECO:0007669"/>
    <property type="project" value="UniProtKB-SubCell"/>
</dbReference>
<evidence type="ECO:0000313" key="8">
    <source>
        <dbReference type="EMBL" id="ODR99840.1"/>
    </source>
</evidence>
<evidence type="ECO:0000256" key="1">
    <source>
        <dbReference type="ARBA" id="ARBA00004442"/>
    </source>
</evidence>
<organism evidence="8 9">
    <name type="scientific">Methyloceanibacter methanicus</name>
    <dbReference type="NCBI Taxonomy" id="1774968"/>
    <lineage>
        <taxon>Bacteria</taxon>
        <taxon>Pseudomonadati</taxon>
        <taxon>Pseudomonadota</taxon>
        <taxon>Alphaproteobacteria</taxon>
        <taxon>Hyphomicrobiales</taxon>
        <taxon>Hyphomicrobiaceae</taxon>
        <taxon>Methyloceanibacter</taxon>
    </lineage>
</organism>
<keyword evidence="3" id="KW-0472">Membrane</keyword>
<evidence type="ECO:0000259" key="7">
    <source>
        <dbReference type="Pfam" id="PF13505"/>
    </source>
</evidence>